<dbReference type="Proteomes" id="UP000245870">
    <property type="component" value="Unassembled WGS sequence"/>
</dbReference>
<sequence length="66" mass="7787">MSKVLSFFFKHRMARAKARPNMLTCQRSPCTHVRHRLTLELARAVWMSFNLYGIYGADSSRKRVEQ</sequence>
<evidence type="ECO:0000313" key="1">
    <source>
        <dbReference type="EMBL" id="PVX49762.1"/>
    </source>
</evidence>
<keyword evidence="2" id="KW-1185">Reference proteome</keyword>
<evidence type="ECO:0000313" key="2">
    <source>
        <dbReference type="Proteomes" id="UP000245870"/>
    </source>
</evidence>
<accession>A0A2U0U1C7</accession>
<comment type="caution">
    <text evidence="1">The sequence shown here is derived from an EMBL/GenBank/DDBJ whole genome shotgun (WGS) entry which is preliminary data.</text>
</comment>
<organism evidence="1 2">
    <name type="scientific">Hallella colorans</name>
    <dbReference type="NCBI Taxonomy" id="1703337"/>
    <lineage>
        <taxon>Bacteria</taxon>
        <taxon>Pseudomonadati</taxon>
        <taxon>Bacteroidota</taxon>
        <taxon>Bacteroidia</taxon>
        <taxon>Bacteroidales</taxon>
        <taxon>Prevotellaceae</taxon>
        <taxon>Hallella</taxon>
    </lineage>
</organism>
<dbReference type="AlphaFoldDB" id="A0A2U0U1C7"/>
<proteinExistence type="predicted"/>
<name>A0A2U0U1C7_9BACT</name>
<dbReference type="EMBL" id="QENY01000019">
    <property type="protein sequence ID" value="PVX49762.1"/>
    <property type="molecule type" value="Genomic_DNA"/>
</dbReference>
<gene>
    <name evidence="1" type="ORF">C7379_11921</name>
</gene>
<protein>
    <submittedName>
        <fullName evidence="1">Uncharacterized protein</fullName>
    </submittedName>
</protein>
<reference evidence="1 2" key="1">
    <citation type="submission" date="2018-05" db="EMBL/GenBank/DDBJ databases">
        <title>Genomic Encyclopedia of Type Strains, Phase IV (KMG-IV): sequencing the most valuable type-strain genomes for metagenomic binning, comparative biology and taxonomic classification.</title>
        <authorList>
            <person name="Goeker M."/>
        </authorList>
    </citation>
    <scope>NUCLEOTIDE SEQUENCE [LARGE SCALE GENOMIC DNA]</scope>
    <source>
        <strain evidence="1 2">DSM 100333</strain>
    </source>
</reference>